<evidence type="ECO:0000313" key="9">
    <source>
        <dbReference type="EMBL" id="OXB01715.1"/>
    </source>
</evidence>
<evidence type="ECO:0000256" key="6">
    <source>
        <dbReference type="ARBA" id="ARBA00023012"/>
    </source>
</evidence>
<dbReference type="InterPro" id="IPR036890">
    <property type="entry name" value="HATPase_C_sf"/>
</dbReference>
<dbReference type="CDD" id="cd00082">
    <property type="entry name" value="HisKA"/>
    <property type="match status" value="1"/>
</dbReference>
<proteinExistence type="predicted"/>
<dbReference type="InterPro" id="IPR004358">
    <property type="entry name" value="Sig_transdc_His_kin-like_C"/>
</dbReference>
<dbReference type="RefSeq" id="WP_089053108.1">
    <property type="nucleotide sequence ID" value="NZ_MUHA01000006.1"/>
</dbReference>
<dbReference type="PANTHER" id="PTHR43711:SF1">
    <property type="entry name" value="HISTIDINE KINASE 1"/>
    <property type="match status" value="1"/>
</dbReference>
<feature type="transmembrane region" description="Helical" evidence="7">
    <location>
        <begin position="107"/>
        <end position="124"/>
    </location>
</feature>
<dbReference type="InterPro" id="IPR036097">
    <property type="entry name" value="HisK_dim/P_sf"/>
</dbReference>
<dbReference type="InterPro" id="IPR003594">
    <property type="entry name" value="HATPase_dom"/>
</dbReference>
<dbReference type="PANTHER" id="PTHR43711">
    <property type="entry name" value="TWO-COMPONENT HISTIDINE KINASE"/>
    <property type="match status" value="1"/>
</dbReference>
<feature type="transmembrane region" description="Helical" evidence="7">
    <location>
        <begin position="12"/>
        <end position="35"/>
    </location>
</feature>
<sequence length="461" mass="52806">MLKVFLLDPKTVFQLYFLANLFVCILIFSYSFTYATNDNRKILKRFGYGKLLLTIGWILIFLRNLVPDFVSINIANTIIFAACYCEATALFPLFWIKSEKKYHLEKIITVTAVLFFNLIVFLGSSINARILVVCLGIFSIYLLPVISYFKNREGNFFRTFFILCYVVFELLILIRALYNYLNPQQYFFSYSAFESLYNISLFLLTLIGTVGFLLLVKEKQDLKISKLLKDKNQFFSIIAHDLRGPLGASVQLSEMISKDVECYSREEIKEILEMIHESNSNIHKLLDNLLEWSQVQTGMIEYTPEKVVLNDLIAENVELNKNAAANKRIKLLFESDESIEVMLDRNMIATAVRNLLNNAIKFTDKHGEITLKIQKIGQKVLVSIADNGIGISLDAKENLFKIDRKVIQKGTENEKGNGIGLLLCNEFIKLHQGEIWVESELGKGSTFMFTLPLVEKTNLSA</sequence>
<dbReference type="Gene3D" id="3.30.565.10">
    <property type="entry name" value="Histidine kinase-like ATPase, C-terminal domain"/>
    <property type="match status" value="1"/>
</dbReference>
<evidence type="ECO:0000256" key="5">
    <source>
        <dbReference type="ARBA" id="ARBA00022777"/>
    </source>
</evidence>
<dbReference type="SMART" id="SM00388">
    <property type="entry name" value="HisKA"/>
    <property type="match status" value="1"/>
</dbReference>
<evidence type="ECO:0000256" key="4">
    <source>
        <dbReference type="ARBA" id="ARBA00022679"/>
    </source>
</evidence>
<accession>A0A226I5V5</accession>
<evidence type="ECO:0000256" key="1">
    <source>
        <dbReference type="ARBA" id="ARBA00000085"/>
    </source>
</evidence>
<keyword evidence="7" id="KW-1133">Transmembrane helix</keyword>
<dbReference type="InterPro" id="IPR003661">
    <property type="entry name" value="HisK_dim/P_dom"/>
</dbReference>
<keyword evidence="7" id="KW-0812">Transmembrane</keyword>
<keyword evidence="3" id="KW-0597">Phosphoprotein</keyword>
<keyword evidence="5" id="KW-0418">Kinase</keyword>
<evidence type="ECO:0000259" key="8">
    <source>
        <dbReference type="PROSITE" id="PS50109"/>
    </source>
</evidence>
<dbReference type="InterPro" id="IPR005467">
    <property type="entry name" value="His_kinase_dom"/>
</dbReference>
<feature type="transmembrane region" description="Helical" evidence="7">
    <location>
        <begin position="156"/>
        <end position="177"/>
    </location>
</feature>
<dbReference type="Gene3D" id="1.10.287.130">
    <property type="match status" value="1"/>
</dbReference>
<dbReference type="InterPro" id="IPR050736">
    <property type="entry name" value="Sensor_HK_Regulatory"/>
</dbReference>
<dbReference type="FunFam" id="3.30.565.10:FF:000006">
    <property type="entry name" value="Sensor histidine kinase WalK"/>
    <property type="match status" value="1"/>
</dbReference>
<feature type="domain" description="Histidine kinase" evidence="8">
    <location>
        <begin position="237"/>
        <end position="455"/>
    </location>
</feature>
<dbReference type="PRINTS" id="PR00344">
    <property type="entry name" value="BCTRLSENSOR"/>
</dbReference>
<evidence type="ECO:0000313" key="10">
    <source>
        <dbReference type="Proteomes" id="UP000198336"/>
    </source>
</evidence>
<dbReference type="SUPFAM" id="SSF55874">
    <property type="entry name" value="ATPase domain of HSP90 chaperone/DNA topoisomerase II/histidine kinase"/>
    <property type="match status" value="1"/>
</dbReference>
<feature type="transmembrane region" description="Helical" evidence="7">
    <location>
        <begin position="47"/>
        <end position="66"/>
    </location>
</feature>
<evidence type="ECO:0000256" key="3">
    <source>
        <dbReference type="ARBA" id="ARBA00022553"/>
    </source>
</evidence>
<dbReference type="Pfam" id="PF02518">
    <property type="entry name" value="HATPase_c"/>
    <property type="match status" value="1"/>
</dbReference>
<feature type="transmembrane region" description="Helical" evidence="7">
    <location>
        <begin position="197"/>
        <end position="216"/>
    </location>
</feature>
<dbReference type="EC" id="2.7.13.3" evidence="2"/>
<dbReference type="Proteomes" id="UP000198336">
    <property type="component" value="Unassembled WGS sequence"/>
</dbReference>
<dbReference type="SMART" id="SM00387">
    <property type="entry name" value="HATPase_c"/>
    <property type="match status" value="1"/>
</dbReference>
<evidence type="ECO:0000256" key="2">
    <source>
        <dbReference type="ARBA" id="ARBA00012438"/>
    </source>
</evidence>
<reference evidence="9 10" key="1">
    <citation type="submission" date="2016-11" db="EMBL/GenBank/DDBJ databases">
        <title>Whole genomes of Flavobacteriaceae.</title>
        <authorList>
            <person name="Stine C."/>
            <person name="Li C."/>
            <person name="Tadesse D."/>
        </authorList>
    </citation>
    <scope>NUCLEOTIDE SEQUENCE [LARGE SCALE GENOMIC DNA]</scope>
    <source>
        <strain evidence="9 10">CCUG 59446</strain>
    </source>
</reference>
<evidence type="ECO:0000256" key="7">
    <source>
        <dbReference type="SAM" id="Phobius"/>
    </source>
</evidence>
<feature type="transmembrane region" description="Helical" evidence="7">
    <location>
        <begin position="72"/>
        <end position="95"/>
    </location>
</feature>
<dbReference type="SUPFAM" id="SSF47384">
    <property type="entry name" value="Homodimeric domain of signal transducing histidine kinase"/>
    <property type="match status" value="1"/>
</dbReference>
<organism evidence="9 10">
    <name type="scientific">Flavobacterium oncorhynchi</name>
    <dbReference type="NCBI Taxonomy" id="728056"/>
    <lineage>
        <taxon>Bacteria</taxon>
        <taxon>Pseudomonadati</taxon>
        <taxon>Bacteroidota</taxon>
        <taxon>Flavobacteriia</taxon>
        <taxon>Flavobacteriales</taxon>
        <taxon>Flavobacteriaceae</taxon>
        <taxon>Flavobacterium</taxon>
    </lineage>
</organism>
<gene>
    <name evidence="9" type="ORF">B0A75_04550</name>
</gene>
<dbReference type="Pfam" id="PF00512">
    <property type="entry name" value="HisKA"/>
    <property type="match status" value="1"/>
</dbReference>
<protein>
    <recommendedName>
        <fullName evidence="2">histidine kinase</fullName>
        <ecNumber evidence="2">2.7.13.3</ecNumber>
    </recommendedName>
</protein>
<keyword evidence="6" id="KW-0902">Two-component regulatory system</keyword>
<feature type="transmembrane region" description="Helical" evidence="7">
    <location>
        <begin position="130"/>
        <end position="149"/>
    </location>
</feature>
<dbReference type="GO" id="GO:0000155">
    <property type="term" value="F:phosphorelay sensor kinase activity"/>
    <property type="evidence" value="ECO:0007669"/>
    <property type="project" value="InterPro"/>
</dbReference>
<dbReference type="EMBL" id="MUHA01000006">
    <property type="protein sequence ID" value="OXB01715.1"/>
    <property type="molecule type" value="Genomic_DNA"/>
</dbReference>
<keyword evidence="7" id="KW-0472">Membrane</keyword>
<comment type="catalytic activity">
    <reaction evidence="1">
        <text>ATP + protein L-histidine = ADP + protein N-phospho-L-histidine.</text>
        <dbReference type="EC" id="2.7.13.3"/>
    </reaction>
</comment>
<keyword evidence="4" id="KW-0808">Transferase</keyword>
<dbReference type="PROSITE" id="PS50109">
    <property type="entry name" value="HIS_KIN"/>
    <property type="match status" value="1"/>
</dbReference>
<name>A0A226I5V5_9FLAO</name>
<dbReference type="AlphaFoldDB" id="A0A226I5V5"/>
<comment type="caution">
    <text evidence="9">The sequence shown here is derived from an EMBL/GenBank/DDBJ whole genome shotgun (WGS) entry which is preliminary data.</text>
</comment>
<keyword evidence="10" id="KW-1185">Reference proteome</keyword>